<dbReference type="RefSeq" id="WP_176612797.1">
    <property type="nucleotide sequence ID" value="NZ_JABXXR010000017.1"/>
</dbReference>
<sequence length="172" mass="17434">MTLDPATLDLSAALVRALSRDGRMVVTAESCTGGLVSASLTHHAGSSSALCGGFVTYSNAMKQAVLGVPEETLMRHGAVSAETARAMARGALARAPEASIAVAVSGVAGPGGGTPDKPVGLVWFAVAWTDGSGTDVRAEHHVFGGDRAAVRDQSVRVALGLIEQARRSLQAA</sequence>
<comment type="caution">
    <text evidence="2">The sequence shown here is derived from an EMBL/GenBank/DDBJ whole genome shotgun (WGS) entry which is preliminary data.</text>
</comment>
<feature type="domain" description="CinA C-terminal" evidence="1">
    <location>
        <begin position="10"/>
        <end position="164"/>
    </location>
</feature>
<gene>
    <name evidence="2" type="ORF">HUK82_04430</name>
</gene>
<dbReference type="InterPro" id="IPR008136">
    <property type="entry name" value="CinA_C"/>
</dbReference>
<evidence type="ECO:0000313" key="3">
    <source>
        <dbReference type="Proteomes" id="UP000585665"/>
    </source>
</evidence>
<evidence type="ECO:0000313" key="2">
    <source>
        <dbReference type="EMBL" id="NVN39813.1"/>
    </source>
</evidence>
<dbReference type="NCBIfam" id="TIGR00199">
    <property type="entry name" value="PncC_domain"/>
    <property type="match status" value="1"/>
</dbReference>
<name>A0A850PA35_9PROT</name>
<accession>A0A850PA35</accession>
<dbReference type="EMBL" id="JABXXR010000017">
    <property type="protein sequence ID" value="NVN39813.1"/>
    <property type="molecule type" value="Genomic_DNA"/>
</dbReference>
<dbReference type="Pfam" id="PF02464">
    <property type="entry name" value="CinA"/>
    <property type="match status" value="1"/>
</dbReference>
<evidence type="ECO:0000259" key="1">
    <source>
        <dbReference type="Pfam" id="PF02464"/>
    </source>
</evidence>
<proteinExistence type="predicted"/>
<dbReference type="InterPro" id="IPR036653">
    <property type="entry name" value="CinA-like_C"/>
</dbReference>
<protein>
    <submittedName>
        <fullName evidence="2">CinA family protein</fullName>
    </submittedName>
</protein>
<organism evidence="2 3">
    <name type="scientific">Ameyamaea chiangmaiensis</name>
    <dbReference type="NCBI Taxonomy" id="442969"/>
    <lineage>
        <taxon>Bacteria</taxon>
        <taxon>Pseudomonadati</taxon>
        <taxon>Pseudomonadota</taxon>
        <taxon>Alphaproteobacteria</taxon>
        <taxon>Acetobacterales</taxon>
        <taxon>Acetobacteraceae</taxon>
        <taxon>Ameyamaea</taxon>
    </lineage>
</organism>
<keyword evidence="3" id="KW-1185">Reference proteome</keyword>
<dbReference type="Proteomes" id="UP000585665">
    <property type="component" value="Unassembled WGS sequence"/>
</dbReference>
<reference evidence="2 3" key="1">
    <citation type="submission" date="2020-06" db="EMBL/GenBank/DDBJ databases">
        <title>Description of novel acetic acid bacteria.</title>
        <authorList>
            <person name="Sombolestani A."/>
        </authorList>
    </citation>
    <scope>NUCLEOTIDE SEQUENCE [LARGE SCALE GENOMIC DNA]</scope>
    <source>
        <strain evidence="2 3">LMG 27010</strain>
    </source>
</reference>
<dbReference type="AlphaFoldDB" id="A0A850PA35"/>
<dbReference type="Gene3D" id="3.90.950.20">
    <property type="entry name" value="CinA-like"/>
    <property type="match status" value="1"/>
</dbReference>
<dbReference type="SUPFAM" id="SSF142433">
    <property type="entry name" value="CinA-like"/>
    <property type="match status" value="1"/>
</dbReference>